<dbReference type="InterPro" id="IPR046357">
    <property type="entry name" value="PPIase_dom_sf"/>
</dbReference>
<dbReference type="InterPro" id="IPR008880">
    <property type="entry name" value="Trigger_fac_C"/>
</dbReference>
<dbReference type="InterPro" id="IPR001179">
    <property type="entry name" value="PPIase_FKBP_dom"/>
</dbReference>
<dbReference type="PANTHER" id="PTHR30560:SF3">
    <property type="entry name" value="TRIGGER FACTOR-LIKE PROTEIN TIG, CHLOROPLASTIC"/>
    <property type="match status" value="1"/>
</dbReference>
<keyword evidence="4" id="KW-0697">Rotamase</keyword>
<dbReference type="NCBIfam" id="TIGR00115">
    <property type="entry name" value="tig"/>
    <property type="match status" value="1"/>
</dbReference>
<evidence type="ECO:0000259" key="8">
    <source>
        <dbReference type="PROSITE" id="PS50059"/>
    </source>
</evidence>
<protein>
    <recommendedName>
        <fullName evidence="3">peptidylprolyl isomerase</fullName>
        <ecNumber evidence="3">5.2.1.8</ecNumber>
    </recommendedName>
</protein>
<dbReference type="InterPro" id="IPR027304">
    <property type="entry name" value="Trigger_fact/SurA_dom_sf"/>
</dbReference>
<dbReference type="Pfam" id="PF05698">
    <property type="entry name" value="Trigger_C"/>
    <property type="match status" value="1"/>
</dbReference>
<evidence type="ECO:0000256" key="2">
    <source>
        <dbReference type="ARBA" id="ARBA00005464"/>
    </source>
</evidence>
<feature type="coiled-coil region" evidence="7">
    <location>
        <begin position="125"/>
        <end position="159"/>
    </location>
</feature>
<dbReference type="Gene3D" id="1.10.3120.10">
    <property type="entry name" value="Trigger factor, C-terminal domain"/>
    <property type="match status" value="1"/>
</dbReference>
<evidence type="ECO:0000313" key="9">
    <source>
        <dbReference type="EMBL" id="CAB4958051.1"/>
    </source>
</evidence>
<accession>A0A6J7KRH7</accession>
<evidence type="ECO:0000256" key="6">
    <source>
        <dbReference type="ARBA" id="ARBA00023235"/>
    </source>
</evidence>
<dbReference type="GO" id="GO:0051083">
    <property type="term" value="P:'de novo' cotranslational protein folding"/>
    <property type="evidence" value="ECO:0007669"/>
    <property type="project" value="TreeGrafter"/>
</dbReference>
<keyword evidence="5" id="KW-0143">Chaperone</keyword>
<dbReference type="GO" id="GO:0015031">
    <property type="term" value="P:protein transport"/>
    <property type="evidence" value="ECO:0007669"/>
    <property type="project" value="InterPro"/>
</dbReference>
<dbReference type="PROSITE" id="PS50059">
    <property type="entry name" value="FKBP_PPIASE"/>
    <property type="match status" value="1"/>
</dbReference>
<dbReference type="InterPro" id="IPR037041">
    <property type="entry name" value="Trigger_fac_C_sf"/>
</dbReference>
<dbReference type="SUPFAM" id="SSF54534">
    <property type="entry name" value="FKBP-like"/>
    <property type="match status" value="1"/>
</dbReference>
<dbReference type="GO" id="GO:0044183">
    <property type="term" value="F:protein folding chaperone"/>
    <property type="evidence" value="ECO:0007669"/>
    <property type="project" value="TreeGrafter"/>
</dbReference>
<dbReference type="EMBL" id="CAFBNO010000043">
    <property type="protein sequence ID" value="CAB4958051.1"/>
    <property type="molecule type" value="Genomic_DNA"/>
</dbReference>
<reference evidence="9" key="1">
    <citation type="submission" date="2020-05" db="EMBL/GenBank/DDBJ databases">
        <authorList>
            <person name="Chiriac C."/>
            <person name="Salcher M."/>
            <person name="Ghai R."/>
            <person name="Kavagutti S V."/>
        </authorList>
    </citation>
    <scope>NUCLEOTIDE SEQUENCE</scope>
</reference>
<dbReference type="InterPro" id="IPR008881">
    <property type="entry name" value="Trigger_fac_ribosome-bd_bac"/>
</dbReference>
<evidence type="ECO:0000256" key="3">
    <source>
        <dbReference type="ARBA" id="ARBA00013194"/>
    </source>
</evidence>
<dbReference type="Pfam" id="PF00254">
    <property type="entry name" value="FKBP_C"/>
    <property type="match status" value="1"/>
</dbReference>
<dbReference type="AlphaFoldDB" id="A0A6J7KRH7"/>
<dbReference type="SUPFAM" id="SSF109998">
    <property type="entry name" value="Triger factor/SurA peptide-binding domain-like"/>
    <property type="match status" value="1"/>
</dbReference>
<sequence>MKTTVERIKPTRVKLTIEANEADFKPSLDHAYEHIAEDVSIPGFRKGKVPPAILDKRVGRGAILAHAINDGLDSLYRAAIESEKLRPIGQPQADVKSAPDEQTFKGNLVVEIEVEVRPELKLPAYRGLKVKVDEIKVSAEEVEKEVDALRSRFGTLKSAERAAKKGDFTSIDLTAEIDGKVIDSATNISYEIGSGNLLDGIDEALDTLTAGESTTFVSKLVGGDLAGQDAQISVTLNSVKDRELPKLDDEFAKLYSEFDTVKELKAGLEQQIARSKSYGQGIQARDKLTDILLDLIDVPVSDEVIEADVTNHLEGEGRLEDKDHRAEVLEQSTRSFKIQMLLDAIAEAEEVKVSEEELIQALSAAAQGYGMDLNEFIKVIDQNGQIPMFVTDAARRKALSIVLEHADVTDVKGKKVDLAEFLKADADVEDHSGHDHD</sequence>
<dbReference type="PIRSF" id="PIRSF003095">
    <property type="entry name" value="Trigger_factor"/>
    <property type="match status" value="1"/>
</dbReference>
<dbReference type="GO" id="GO:0003755">
    <property type="term" value="F:peptidyl-prolyl cis-trans isomerase activity"/>
    <property type="evidence" value="ECO:0007669"/>
    <property type="project" value="UniProtKB-KW"/>
</dbReference>
<comment type="similarity">
    <text evidence="2">Belongs to the FKBP-type PPIase family. Tig subfamily.</text>
</comment>
<dbReference type="HAMAP" id="MF_00303">
    <property type="entry name" value="Trigger_factor_Tig"/>
    <property type="match status" value="1"/>
</dbReference>
<keyword evidence="7" id="KW-0175">Coiled coil</keyword>
<dbReference type="InterPro" id="IPR005215">
    <property type="entry name" value="Trig_fac"/>
</dbReference>
<dbReference type="EC" id="5.2.1.8" evidence="3"/>
<dbReference type="InterPro" id="IPR036611">
    <property type="entry name" value="Trigger_fac_ribosome-bd_sf"/>
</dbReference>
<evidence type="ECO:0000256" key="4">
    <source>
        <dbReference type="ARBA" id="ARBA00023110"/>
    </source>
</evidence>
<dbReference type="Gene3D" id="3.30.70.1050">
    <property type="entry name" value="Trigger factor ribosome-binding domain"/>
    <property type="match status" value="1"/>
</dbReference>
<gene>
    <name evidence="9" type="ORF">UFOPK3837_00883</name>
</gene>
<feature type="domain" description="PPIase FKBP-type" evidence="8">
    <location>
        <begin position="166"/>
        <end position="212"/>
    </location>
</feature>
<proteinExistence type="inferred from homology"/>
<dbReference type="Pfam" id="PF05697">
    <property type="entry name" value="Trigger_N"/>
    <property type="match status" value="1"/>
</dbReference>
<comment type="catalytic activity">
    <reaction evidence="1">
        <text>[protein]-peptidylproline (omega=180) = [protein]-peptidylproline (omega=0)</text>
        <dbReference type="Rhea" id="RHEA:16237"/>
        <dbReference type="Rhea" id="RHEA-COMP:10747"/>
        <dbReference type="Rhea" id="RHEA-COMP:10748"/>
        <dbReference type="ChEBI" id="CHEBI:83833"/>
        <dbReference type="ChEBI" id="CHEBI:83834"/>
        <dbReference type="EC" id="5.2.1.8"/>
    </reaction>
</comment>
<dbReference type="GO" id="GO:0043022">
    <property type="term" value="F:ribosome binding"/>
    <property type="evidence" value="ECO:0007669"/>
    <property type="project" value="TreeGrafter"/>
</dbReference>
<dbReference type="GO" id="GO:0043335">
    <property type="term" value="P:protein unfolding"/>
    <property type="evidence" value="ECO:0007669"/>
    <property type="project" value="TreeGrafter"/>
</dbReference>
<dbReference type="Gene3D" id="3.10.50.40">
    <property type="match status" value="1"/>
</dbReference>
<dbReference type="SUPFAM" id="SSF102735">
    <property type="entry name" value="Trigger factor ribosome-binding domain"/>
    <property type="match status" value="1"/>
</dbReference>
<evidence type="ECO:0000256" key="1">
    <source>
        <dbReference type="ARBA" id="ARBA00000971"/>
    </source>
</evidence>
<name>A0A6J7KRH7_9ZZZZ</name>
<dbReference type="PANTHER" id="PTHR30560">
    <property type="entry name" value="TRIGGER FACTOR CHAPERONE AND PEPTIDYL-PROLYL CIS/TRANS ISOMERASE"/>
    <property type="match status" value="1"/>
</dbReference>
<organism evidence="9">
    <name type="scientific">freshwater metagenome</name>
    <dbReference type="NCBI Taxonomy" id="449393"/>
    <lineage>
        <taxon>unclassified sequences</taxon>
        <taxon>metagenomes</taxon>
        <taxon>ecological metagenomes</taxon>
    </lineage>
</organism>
<evidence type="ECO:0000256" key="5">
    <source>
        <dbReference type="ARBA" id="ARBA00023186"/>
    </source>
</evidence>
<evidence type="ECO:0000256" key="7">
    <source>
        <dbReference type="SAM" id="Coils"/>
    </source>
</evidence>
<keyword evidence="6" id="KW-0413">Isomerase</keyword>